<evidence type="ECO:0000256" key="8">
    <source>
        <dbReference type="ARBA" id="ARBA00023136"/>
    </source>
</evidence>
<dbReference type="AlphaFoldDB" id="A0A5C5FPV8"/>
<dbReference type="SUPFAM" id="SSF52540">
    <property type="entry name" value="P-loop containing nucleoside triphosphate hydrolases"/>
    <property type="match status" value="1"/>
</dbReference>
<dbReference type="GO" id="GO:0006397">
    <property type="term" value="P:mRNA processing"/>
    <property type="evidence" value="ECO:0007669"/>
    <property type="project" value="UniProtKB-UniRule"/>
</dbReference>
<name>A0A5C5FPV8_9BASI</name>
<keyword evidence="6" id="KW-1133">Transmembrane helix</keyword>
<evidence type="ECO:0000256" key="5">
    <source>
        <dbReference type="ARBA" id="ARBA00022792"/>
    </source>
</evidence>
<dbReference type="Gene3D" id="3.40.50.300">
    <property type="entry name" value="P-loop containing nucleotide triphosphate hydrolases"/>
    <property type="match status" value="1"/>
</dbReference>
<dbReference type="SUPFAM" id="SSF54928">
    <property type="entry name" value="RNA-binding domain, RBD"/>
    <property type="match status" value="1"/>
</dbReference>
<dbReference type="InterPro" id="IPR039627">
    <property type="entry name" value="Yme2_C"/>
</dbReference>
<keyword evidence="14" id="KW-1185">Reference proteome</keyword>
<feature type="region of interest" description="Disordered" evidence="11">
    <location>
        <begin position="1"/>
        <end position="36"/>
    </location>
</feature>
<evidence type="ECO:0000259" key="12">
    <source>
        <dbReference type="Pfam" id="PF10443"/>
    </source>
</evidence>
<proteinExistence type="inferred from homology"/>
<dbReference type="GO" id="GO:0003723">
    <property type="term" value="F:RNA binding"/>
    <property type="evidence" value="ECO:0007669"/>
    <property type="project" value="UniProtKB-UniRule"/>
</dbReference>
<comment type="similarity">
    <text evidence="2 10">Belongs to the YME2 family.</text>
</comment>
<keyword evidence="10" id="KW-0507">mRNA processing</keyword>
<evidence type="ECO:0000256" key="3">
    <source>
        <dbReference type="ARBA" id="ARBA00020222"/>
    </source>
</evidence>
<dbReference type="InterPro" id="IPR027417">
    <property type="entry name" value="P-loop_NTPase"/>
</dbReference>
<dbReference type="Proteomes" id="UP000311382">
    <property type="component" value="Unassembled WGS sequence"/>
</dbReference>
<dbReference type="PANTHER" id="PTHR32198:SF2">
    <property type="entry name" value="MITOCHONDRIAL ESCAPE PROTEIN 2"/>
    <property type="match status" value="1"/>
</dbReference>
<dbReference type="GO" id="GO:0005743">
    <property type="term" value="C:mitochondrial inner membrane"/>
    <property type="evidence" value="ECO:0007669"/>
    <property type="project" value="UniProtKB-SubCell"/>
</dbReference>
<gene>
    <name evidence="13" type="ORF">DMC30DRAFT_355162</name>
</gene>
<dbReference type="PANTHER" id="PTHR32198">
    <property type="entry name" value="MITOCHONDRIAL ESCAPE PROTEIN 2"/>
    <property type="match status" value="1"/>
</dbReference>
<dbReference type="Pfam" id="PF10443">
    <property type="entry name" value="RNA12"/>
    <property type="match status" value="1"/>
</dbReference>
<reference evidence="13 14" key="1">
    <citation type="submission" date="2019-03" db="EMBL/GenBank/DDBJ databases">
        <title>Rhodosporidium diobovatum UCD-FST 08-225 genome sequencing, assembly, and annotation.</title>
        <authorList>
            <person name="Fakankun I.U."/>
            <person name="Fristensky B."/>
            <person name="Levin D.B."/>
        </authorList>
    </citation>
    <scope>NUCLEOTIDE SEQUENCE [LARGE SCALE GENOMIC DNA]</scope>
    <source>
        <strain evidence="13 14">UCD-FST 08-225</strain>
    </source>
</reference>
<evidence type="ECO:0000313" key="14">
    <source>
        <dbReference type="Proteomes" id="UP000311382"/>
    </source>
</evidence>
<evidence type="ECO:0000256" key="1">
    <source>
        <dbReference type="ARBA" id="ARBA00004434"/>
    </source>
</evidence>
<evidence type="ECO:0000256" key="6">
    <source>
        <dbReference type="ARBA" id="ARBA00022989"/>
    </source>
</evidence>
<dbReference type="EMBL" id="SOZI01000128">
    <property type="protein sequence ID" value="TNY18655.1"/>
    <property type="molecule type" value="Genomic_DNA"/>
</dbReference>
<accession>A0A5C5FPV8</accession>
<evidence type="ECO:0000256" key="4">
    <source>
        <dbReference type="ARBA" id="ARBA00022692"/>
    </source>
</evidence>
<evidence type="ECO:0000256" key="7">
    <source>
        <dbReference type="ARBA" id="ARBA00023128"/>
    </source>
</evidence>
<evidence type="ECO:0000256" key="9">
    <source>
        <dbReference type="ARBA" id="ARBA00025276"/>
    </source>
</evidence>
<dbReference type="InterPro" id="IPR035979">
    <property type="entry name" value="RBD_domain_sf"/>
</dbReference>
<sequence>MVLLERHPPTLTPRLTQPHLVSPDDSLDPQDPAPAPKPHQATAYLWFDHVYPIRWAVWDLRHWFSRLHHSDTLDRLRRAVPSAPPFSLEVDSVEPRAKDGGAFVQVRFALPNGVRPDDPDAADRIVAHLEKLTVRALIPLRAFPPPALPGPHEPPLRREQNESLDKHALKPWYSLGRPSRAFLVRGTPWQEDMNRFPSREIRVDFEGSEIPQEELYEIFRPYGKIHDIVPGPAKSARIIYTSIRAAASARNCLHAASVSPPHSAVLRILYADAKRSSYVKDFATSHPRITIPLLVALLGTVSYAVFDPIRELSVMAKVEGTFDADQWAVVRWLKKETIGRLKDHFGAAGAGARAGQGVTGIERERIEAREMLRTWLVDRPDTFVVVTGPQGSGKTALVDEVLADGKNVLTIDCNQLLKNGRSDTKLVSELASAVGYKPNFVFASSISNLIDLASVGLIGQKAGFSATLDAQLKAILEVTASALSRISLATQQRASAALAQGRSRRGEDERRRAVAEQLSGEGVRDARMDAVAGSGVVAELGGGVEGPSAVEDKAAVGGGGGGADKVEIVGPRSSAVVRDAAAGGAPVERLPVVVIKGFAAKGEAKQEVLWDVLSEWAAVLVENQVAHVIFTSESSTLAKPLARALPSKPFNVISLTDASPDASLQYVAAKLATFEQSLPASAFPAVARLGGRQTDLDLLVQKTRAGQAVDEAVDDIVARNASELRKNLFGDDGDEASKLKWSRAQAWALVKALGDKGELKYHETLLTTFGGDDAPLRALEAASLIAVHHVHGRPSSIRPGKPVYRAACSLLAADAPFAAAIEYRAVEAGLKAAQADVEGAQRGLIELSGLFTGDKGRWAFGGGATVPPEVEVRVGELLAKMRAAQDKQVKLAEDKRRLLEVLKED</sequence>
<comment type="subcellular location">
    <subcellularLocation>
        <location evidence="1 10">Mitochondrion inner membrane</location>
        <topology evidence="1 10">Single-pass membrane protein</topology>
    </subcellularLocation>
</comment>
<feature type="domain" description="Mitochondrial escape protein 2 C-terminal" evidence="12">
    <location>
        <begin position="365"/>
        <end position="847"/>
    </location>
</feature>
<keyword evidence="7 10" id="KW-0496">Mitochondrion</keyword>
<comment type="function">
    <text evidence="9 10">Plays a role in maintaining the mitochondrial genome and in controlling the mtDNA escape. Involved in the regulation of mtDNA nucleotide structure and number. May have a dispensable role in early maturation of pre-rRNA.</text>
</comment>
<dbReference type="InterPro" id="IPR018850">
    <property type="entry name" value="Mt_escape_2_C"/>
</dbReference>
<keyword evidence="8" id="KW-0472">Membrane</keyword>
<keyword evidence="4" id="KW-0812">Transmembrane</keyword>
<keyword evidence="10" id="KW-0694">RNA-binding</keyword>
<evidence type="ECO:0000256" key="2">
    <source>
        <dbReference type="ARBA" id="ARBA00010320"/>
    </source>
</evidence>
<dbReference type="STRING" id="5288.A0A5C5FPV8"/>
<comment type="caution">
    <text evidence="13">The sequence shown here is derived from an EMBL/GenBank/DDBJ whole genome shotgun (WGS) entry which is preliminary data.</text>
</comment>
<evidence type="ECO:0000256" key="10">
    <source>
        <dbReference type="RuleBase" id="RU367108"/>
    </source>
</evidence>
<evidence type="ECO:0000256" key="11">
    <source>
        <dbReference type="SAM" id="MobiDB-lite"/>
    </source>
</evidence>
<evidence type="ECO:0000313" key="13">
    <source>
        <dbReference type="EMBL" id="TNY18655.1"/>
    </source>
</evidence>
<protein>
    <recommendedName>
        <fullName evidence="3 10">Mitochondrial escape protein 2</fullName>
    </recommendedName>
</protein>
<organism evidence="13 14">
    <name type="scientific">Rhodotorula diobovata</name>
    <dbReference type="NCBI Taxonomy" id="5288"/>
    <lineage>
        <taxon>Eukaryota</taxon>
        <taxon>Fungi</taxon>
        <taxon>Dikarya</taxon>
        <taxon>Basidiomycota</taxon>
        <taxon>Pucciniomycotina</taxon>
        <taxon>Microbotryomycetes</taxon>
        <taxon>Sporidiobolales</taxon>
        <taxon>Sporidiobolaceae</taxon>
        <taxon>Rhodotorula</taxon>
    </lineage>
</organism>
<keyword evidence="5 10" id="KW-0999">Mitochondrion inner membrane</keyword>
<dbReference type="OrthoDB" id="10267654at2759"/>